<dbReference type="EMBL" id="JBHLWI010000083">
    <property type="protein sequence ID" value="MFC0264610.1"/>
    <property type="molecule type" value="Genomic_DNA"/>
</dbReference>
<sequence length="53" mass="6006">MKANSHKKYFEDLNDIDLKNITGGNPWLARGVIVWFITQCIDGVVDGLNRPCE</sequence>
<evidence type="ECO:0000313" key="2">
    <source>
        <dbReference type="Proteomes" id="UP001589797"/>
    </source>
</evidence>
<gene>
    <name evidence="1" type="ORF">ACFFIP_18130</name>
</gene>
<comment type="caution">
    <text evidence="1">The sequence shown here is derived from an EMBL/GenBank/DDBJ whole genome shotgun (WGS) entry which is preliminary data.</text>
</comment>
<evidence type="ECO:0008006" key="3">
    <source>
        <dbReference type="Google" id="ProtNLM"/>
    </source>
</evidence>
<proteinExistence type="predicted"/>
<accession>A0ABV6FXK4</accession>
<name>A0ABV6FXK4_9BACT</name>
<dbReference type="RefSeq" id="WP_382389178.1">
    <property type="nucleotide sequence ID" value="NZ_JBHLWI010000083.1"/>
</dbReference>
<protein>
    <recommendedName>
        <fullName evidence="3">Class IIb bacteriocin, lactobin A/cerein 7B family</fullName>
    </recommendedName>
</protein>
<keyword evidence="2" id="KW-1185">Reference proteome</keyword>
<organism evidence="1 2">
    <name type="scientific">Fontibacter flavus</name>
    <dbReference type="NCBI Taxonomy" id="654838"/>
    <lineage>
        <taxon>Bacteria</taxon>
        <taxon>Pseudomonadati</taxon>
        <taxon>Bacteroidota</taxon>
        <taxon>Cytophagia</taxon>
        <taxon>Cytophagales</taxon>
        <taxon>Cyclobacteriaceae</taxon>
        <taxon>Fontibacter</taxon>
    </lineage>
</organism>
<evidence type="ECO:0000313" key="1">
    <source>
        <dbReference type="EMBL" id="MFC0264610.1"/>
    </source>
</evidence>
<reference evidence="1 2" key="1">
    <citation type="submission" date="2024-09" db="EMBL/GenBank/DDBJ databases">
        <authorList>
            <person name="Sun Q."/>
            <person name="Mori K."/>
        </authorList>
    </citation>
    <scope>NUCLEOTIDE SEQUENCE [LARGE SCALE GENOMIC DNA]</scope>
    <source>
        <strain evidence="1 2">CCM 7650</strain>
    </source>
</reference>
<dbReference type="Proteomes" id="UP001589797">
    <property type="component" value="Unassembled WGS sequence"/>
</dbReference>